<gene>
    <name evidence="5" type="ORF">NM961_17570</name>
</gene>
<dbReference type="SMART" id="SM00248">
    <property type="entry name" value="ANK"/>
    <property type="match status" value="3"/>
</dbReference>
<keyword evidence="2 3" id="KW-0040">ANK repeat</keyword>
<comment type="caution">
    <text evidence="5">The sequence shown here is derived from an EMBL/GenBank/DDBJ whole genome shotgun (WGS) entry which is preliminary data.</text>
</comment>
<organism evidence="5 6">
    <name type="scientific">Tahibacter harae</name>
    <dbReference type="NCBI Taxonomy" id="2963937"/>
    <lineage>
        <taxon>Bacteria</taxon>
        <taxon>Pseudomonadati</taxon>
        <taxon>Pseudomonadota</taxon>
        <taxon>Gammaproteobacteria</taxon>
        <taxon>Lysobacterales</taxon>
        <taxon>Rhodanobacteraceae</taxon>
        <taxon>Tahibacter</taxon>
    </lineage>
</organism>
<evidence type="ECO:0000256" key="3">
    <source>
        <dbReference type="PROSITE-ProRule" id="PRU00023"/>
    </source>
</evidence>
<feature type="compositionally biased region" description="Basic and acidic residues" evidence="4">
    <location>
        <begin position="225"/>
        <end position="238"/>
    </location>
</feature>
<evidence type="ECO:0000313" key="6">
    <source>
        <dbReference type="Proteomes" id="UP001165498"/>
    </source>
</evidence>
<evidence type="ECO:0000256" key="1">
    <source>
        <dbReference type="ARBA" id="ARBA00022737"/>
    </source>
</evidence>
<sequence length="246" mass="26597">MKTPPAEKFFSGPTLTLAQAIEQGDVAEVDALAGTVDLNKPGAEDMTLLFFALHSAFGEKPKQLEILSHLVKAGADPLQQVPDLGSVLGVSLKAKSPLYVQALLDGGVSPDTRKEGTPILFDAATEHTFDTLKLLLQRGADPNQQDTLGATAAMEALTAMQLDQVEYLLQHGARADVVNINGVSFAGQLEFQLGRQQQGSPAQRKMLEIRDRIVAQGVAWPPLSREAERERMRARGQEPGKPLRLQ</sequence>
<evidence type="ECO:0000256" key="4">
    <source>
        <dbReference type="SAM" id="MobiDB-lite"/>
    </source>
</evidence>
<dbReference type="PROSITE" id="PS50297">
    <property type="entry name" value="ANK_REP_REGION"/>
    <property type="match status" value="1"/>
</dbReference>
<dbReference type="PANTHER" id="PTHR24134:SF9">
    <property type="entry name" value="ANKYRIN REPEAT AND SOCS BOX PROTEIN 8"/>
    <property type="match status" value="1"/>
</dbReference>
<dbReference type="InterPro" id="IPR036770">
    <property type="entry name" value="Ankyrin_rpt-contain_sf"/>
</dbReference>
<dbReference type="RefSeq" id="WP_255915719.1">
    <property type="nucleotide sequence ID" value="NZ_JANFQO010000018.1"/>
</dbReference>
<dbReference type="EMBL" id="JANFQO010000018">
    <property type="protein sequence ID" value="MCQ4166529.1"/>
    <property type="molecule type" value="Genomic_DNA"/>
</dbReference>
<keyword evidence="6" id="KW-1185">Reference proteome</keyword>
<protein>
    <submittedName>
        <fullName evidence="5">Ankyrin repeat domain-containing protein</fullName>
    </submittedName>
</protein>
<name>A0ABT1QW63_9GAMM</name>
<dbReference type="Pfam" id="PF12796">
    <property type="entry name" value="Ank_2"/>
    <property type="match status" value="1"/>
</dbReference>
<dbReference type="PROSITE" id="PS50088">
    <property type="entry name" value="ANK_REPEAT"/>
    <property type="match status" value="1"/>
</dbReference>
<keyword evidence="1" id="KW-0677">Repeat</keyword>
<reference evidence="5" key="1">
    <citation type="submission" date="2022-07" db="EMBL/GenBank/DDBJ databases">
        <title>Tahibacter sp., a new gammaproteobacterium isolated from the silt sample collected at pig farm.</title>
        <authorList>
            <person name="Chen H."/>
        </authorList>
    </citation>
    <scope>NUCLEOTIDE SEQUENCE</scope>
    <source>
        <strain evidence="5">P2K</strain>
    </source>
</reference>
<dbReference type="PANTHER" id="PTHR24134">
    <property type="entry name" value="ANKYRIN REPEAT-CONTAINING PROTEIN DDB_G0279043"/>
    <property type="match status" value="1"/>
</dbReference>
<dbReference type="InterPro" id="IPR002110">
    <property type="entry name" value="Ankyrin_rpt"/>
</dbReference>
<feature type="repeat" description="ANK" evidence="3">
    <location>
        <begin position="115"/>
        <end position="147"/>
    </location>
</feature>
<dbReference type="Proteomes" id="UP001165498">
    <property type="component" value="Unassembled WGS sequence"/>
</dbReference>
<dbReference type="SUPFAM" id="SSF48403">
    <property type="entry name" value="Ankyrin repeat"/>
    <property type="match status" value="1"/>
</dbReference>
<evidence type="ECO:0000256" key="2">
    <source>
        <dbReference type="ARBA" id="ARBA00023043"/>
    </source>
</evidence>
<feature type="region of interest" description="Disordered" evidence="4">
    <location>
        <begin position="224"/>
        <end position="246"/>
    </location>
</feature>
<evidence type="ECO:0000313" key="5">
    <source>
        <dbReference type="EMBL" id="MCQ4166529.1"/>
    </source>
</evidence>
<accession>A0ABT1QW63</accession>
<dbReference type="Gene3D" id="1.25.40.20">
    <property type="entry name" value="Ankyrin repeat-containing domain"/>
    <property type="match status" value="1"/>
</dbReference>
<proteinExistence type="predicted"/>